<feature type="transmembrane region" description="Helical" evidence="6">
    <location>
        <begin position="391"/>
        <end position="412"/>
    </location>
</feature>
<dbReference type="GO" id="GO:0005886">
    <property type="term" value="C:plasma membrane"/>
    <property type="evidence" value="ECO:0007669"/>
    <property type="project" value="TreeGrafter"/>
</dbReference>
<evidence type="ECO:0000256" key="5">
    <source>
        <dbReference type="ARBA" id="ARBA00023136"/>
    </source>
</evidence>
<dbReference type="Gene3D" id="1.20.1250.20">
    <property type="entry name" value="MFS general substrate transporter like domains"/>
    <property type="match status" value="1"/>
</dbReference>
<dbReference type="SUPFAM" id="SSF103473">
    <property type="entry name" value="MFS general substrate transporter"/>
    <property type="match status" value="1"/>
</dbReference>
<evidence type="ECO:0000256" key="6">
    <source>
        <dbReference type="SAM" id="Phobius"/>
    </source>
</evidence>
<feature type="transmembrane region" description="Helical" evidence="6">
    <location>
        <begin position="284"/>
        <end position="303"/>
    </location>
</feature>
<comment type="caution">
    <text evidence="7">The sequence shown here is derived from an EMBL/GenBank/DDBJ whole genome shotgun (WGS) entry which is preliminary data.</text>
</comment>
<evidence type="ECO:0000256" key="4">
    <source>
        <dbReference type="ARBA" id="ARBA00022989"/>
    </source>
</evidence>
<proteinExistence type="predicted"/>
<feature type="transmembrane region" description="Helical" evidence="6">
    <location>
        <begin position="124"/>
        <end position="147"/>
    </location>
</feature>
<dbReference type="PANTHER" id="PTHR23501:SF195">
    <property type="entry name" value="PEP5"/>
    <property type="match status" value="1"/>
</dbReference>
<feature type="transmembrane region" description="Helical" evidence="6">
    <location>
        <begin position="253"/>
        <end position="272"/>
    </location>
</feature>
<dbReference type="GO" id="GO:0022857">
    <property type="term" value="F:transmembrane transporter activity"/>
    <property type="evidence" value="ECO:0007669"/>
    <property type="project" value="InterPro"/>
</dbReference>
<evidence type="ECO:0000313" key="8">
    <source>
        <dbReference type="Proteomes" id="UP000304951"/>
    </source>
</evidence>
<evidence type="ECO:0000313" key="7">
    <source>
        <dbReference type="EMBL" id="THV69245.1"/>
    </source>
</evidence>
<evidence type="ECO:0000256" key="2">
    <source>
        <dbReference type="ARBA" id="ARBA00022448"/>
    </source>
</evidence>
<dbReference type="InterPro" id="IPR010573">
    <property type="entry name" value="MFS_Str1/Tri12-like"/>
</dbReference>
<comment type="subcellular location">
    <subcellularLocation>
        <location evidence="1">Membrane</location>
        <topology evidence="1">Multi-pass membrane protein</topology>
    </subcellularLocation>
</comment>
<accession>A0A4S8SFT5</accession>
<dbReference type="AlphaFoldDB" id="A0A4S8SFT5"/>
<gene>
    <name evidence="7" type="ORF">D6D28_06050</name>
</gene>
<keyword evidence="4 6" id="KW-1133">Transmembrane helix</keyword>
<name>A0A4S8SFT5_AURPU</name>
<keyword evidence="3 6" id="KW-0812">Transmembrane</keyword>
<evidence type="ECO:0000256" key="1">
    <source>
        <dbReference type="ARBA" id="ARBA00004141"/>
    </source>
</evidence>
<dbReference type="Pfam" id="PF06609">
    <property type="entry name" value="TRI12"/>
    <property type="match status" value="1"/>
</dbReference>
<protein>
    <submittedName>
        <fullName evidence="7">MFS general substrate transporter</fullName>
    </submittedName>
</protein>
<reference evidence="7 8" key="1">
    <citation type="submission" date="2018-10" db="EMBL/GenBank/DDBJ databases">
        <title>Fifty Aureobasidium pullulans genomes reveal a recombining polyextremotolerant generalist.</title>
        <authorList>
            <person name="Gostincar C."/>
            <person name="Turk M."/>
            <person name="Zajc J."/>
            <person name="Gunde-Cimerman N."/>
        </authorList>
    </citation>
    <scope>NUCLEOTIDE SEQUENCE [LARGE SCALE GENOMIC DNA]</scope>
    <source>
        <strain evidence="7 8">EXF-11900</strain>
    </source>
</reference>
<feature type="transmembrane region" description="Helical" evidence="6">
    <location>
        <begin position="513"/>
        <end position="533"/>
    </location>
</feature>
<keyword evidence="5 6" id="KW-0472">Membrane</keyword>
<sequence>MDKSNMSHTEVATFPDSHVVDSYAVDSKDEQVTVIGTMGQDPDHKTPVSWRAWAIVAICALAAFQNTYFGIAPAANQYAISGALQGTASERIWIVQAGAVPAIAFGPIFAIISDVYGRRNMILCAWVLFAVGSLVSMTATSMTAVIAGQVLSGVASGISGIMFAVASEVIPGAYRAYGQTIVSWVSGLSSLVALLPIGAATTADPVNGWRWVFRIKFMLECLIVIGFAALYFPPPRTAASKQSLGQKLKALDWIGYVLLLGALVPFLMGFAWSGDSNYGWASKTHTVVPVVVGGVLFIVCLIYEWKGTKTGFLDHRLFQNGRNFPLCMILIAVEGSLSYLMNNIYPSQVNGIWETPGTIKANAYLLPFFMVITVVSPFLSVYVTKYRDVKWPIFIGFISFSASVIGLALSGTNGKLGLAFNGVGGLGFAPVLILIMVWVQVSILCCDDSNRELTTISTELHSSPLHRYRISSHHLLSHTLSGQGLDKIPGINGQILGAGLEALHKTEAHAYKIVWLSFLPGCIIAAGICLFMRNSSERMNWVVDAPLETKSDALSAKEQAFELHPPTLNDDIEIERVERR</sequence>
<feature type="transmembrane region" description="Helical" evidence="6">
    <location>
        <begin position="211"/>
        <end position="232"/>
    </location>
</feature>
<evidence type="ECO:0000256" key="3">
    <source>
        <dbReference type="ARBA" id="ARBA00022692"/>
    </source>
</evidence>
<feature type="transmembrane region" description="Helical" evidence="6">
    <location>
        <begin position="52"/>
        <end position="72"/>
    </location>
</feature>
<feature type="transmembrane region" description="Helical" evidence="6">
    <location>
        <begin position="92"/>
        <end position="112"/>
    </location>
</feature>
<dbReference type="EMBL" id="QZAF01000266">
    <property type="protein sequence ID" value="THV69245.1"/>
    <property type="molecule type" value="Genomic_DNA"/>
</dbReference>
<feature type="transmembrane region" description="Helical" evidence="6">
    <location>
        <begin position="361"/>
        <end position="384"/>
    </location>
</feature>
<dbReference type="InterPro" id="IPR036259">
    <property type="entry name" value="MFS_trans_sf"/>
</dbReference>
<keyword evidence="2" id="KW-0813">Transport</keyword>
<feature type="transmembrane region" description="Helical" evidence="6">
    <location>
        <begin position="418"/>
        <end position="441"/>
    </location>
</feature>
<feature type="transmembrane region" description="Helical" evidence="6">
    <location>
        <begin position="181"/>
        <end position="199"/>
    </location>
</feature>
<organism evidence="7 8">
    <name type="scientific">Aureobasidium pullulans</name>
    <name type="common">Black yeast</name>
    <name type="synonym">Pullularia pullulans</name>
    <dbReference type="NCBI Taxonomy" id="5580"/>
    <lineage>
        <taxon>Eukaryota</taxon>
        <taxon>Fungi</taxon>
        <taxon>Dikarya</taxon>
        <taxon>Ascomycota</taxon>
        <taxon>Pezizomycotina</taxon>
        <taxon>Dothideomycetes</taxon>
        <taxon>Dothideomycetidae</taxon>
        <taxon>Dothideales</taxon>
        <taxon>Saccotheciaceae</taxon>
        <taxon>Aureobasidium</taxon>
    </lineage>
</organism>
<feature type="transmembrane region" description="Helical" evidence="6">
    <location>
        <begin position="153"/>
        <end position="174"/>
    </location>
</feature>
<dbReference type="PANTHER" id="PTHR23501">
    <property type="entry name" value="MAJOR FACILITATOR SUPERFAMILY"/>
    <property type="match status" value="1"/>
</dbReference>
<feature type="transmembrane region" description="Helical" evidence="6">
    <location>
        <begin position="324"/>
        <end position="341"/>
    </location>
</feature>
<dbReference type="Proteomes" id="UP000304951">
    <property type="component" value="Unassembled WGS sequence"/>
</dbReference>